<keyword evidence="2" id="KW-1185">Reference proteome</keyword>
<accession>A0AC60Q1S0</accession>
<name>A0AC60Q1S0_IXOPE</name>
<evidence type="ECO:0000313" key="2">
    <source>
        <dbReference type="Proteomes" id="UP000805193"/>
    </source>
</evidence>
<proteinExistence type="predicted"/>
<gene>
    <name evidence="1" type="ORF">HPB47_026000</name>
</gene>
<evidence type="ECO:0000313" key="1">
    <source>
        <dbReference type="EMBL" id="KAG0426907.1"/>
    </source>
</evidence>
<organism evidence="1 2">
    <name type="scientific">Ixodes persulcatus</name>
    <name type="common">Taiga tick</name>
    <dbReference type="NCBI Taxonomy" id="34615"/>
    <lineage>
        <taxon>Eukaryota</taxon>
        <taxon>Metazoa</taxon>
        <taxon>Ecdysozoa</taxon>
        <taxon>Arthropoda</taxon>
        <taxon>Chelicerata</taxon>
        <taxon>Arachnida</taxon>
        <taxon>Acari</taxon>
        <taxon>Parasitiformes</taxon>
        <taxon>Ixodida</taxon>
        <taxon>Ixodoidea</taxon>
        <taxon>Ixodidae</taxon>
        <taxon>Ixodinae</taxon>
        <taxon>Ixodes</taxon>
    </lineage>
</organism>
<dbReference type="Proteomes" id="UP000805193">
    <property type="component" value="Unassembled WGS sequence"/>
</dbReference>
<protein>
    <submittedName>
        <fullName evidence="1">Uncharacterized protein</fullName>
    </submittedName>
</protein>
<sequence>MGLGNFQASCQYIARWKKHYDVSMRVGTNESQKLPADYAGAIAVFRKAVSTLRREHDYTDYIVTSMNQTMGSFKRCGISTNLDGTEDGELNDCLALVDDAAETGPGEHQSLVDKALDLTFDSGSDVSFSKFSNED</sequence>
<reference evidence="1 2" key="1">
    <citation type="journal article" date="2020" name="Cell">
        <title>Large-Scale Comparative Analyses of Tick Genomes Elucidate Their Genetic Diversity and Vector Capacities.</title>
        <authorList>
            <consortium name="Tick Genome and Microbiome Consortium (TIGMIC)"/>
            <person name="Jia N."/>
            <person name="Wang J."/>
            <person name="Shi W."/>
            <person name="Du L."/>
            <person name="Sun Y."/>
            <person name="Zhan W."/>
            <person name="Jiang J.F."/>
            <person name="Wang Q."/>
            <person name="Zhang B."/>
            <person name="Ji P."/>
            <person name="Bell-Sakyi L."/>
            <person name="Cui X.M."/>
            <person name="Yuan T.T."/>
            <person name="Jiang B.G."/>
            <person name="Yang W.F."/>
            <person name="Lam T.T."/>
            <person name="Chang Q.C."/>
            <person name="Ding S.J."/>
            <person name="Wang X.J."/>
            <person name="Zhu J.G."/>
            <person name="Ruan X.D."/>
            <person name="Zhao L."/>
            <person name="Wei J.T."/>
            <person name="Ye R.Z."/>
            <person name="Que T.C."/>
            <person name="Du C.H."/>
            <person name="Zhou Y.H."/>
            <person name="Cheng J.X."/>
            <person name="Dai P.F."/>
            <person name="Guo W.B."/>
            <person name="Han X.H."/>
            <person name="Huang E.J."/>
            <person name="Li L.F."/>
            <person name="Wei W."/>
            <person name="Gao Y.C."/>
            <person name="Liu J.Z."/>
            <person name="Shao H.Z."/>
            <person name="Wang X."/>
            <person name="Wang C.C."/>
            <person name="Yang T.C."/>
            <person name="Huo Q.B."/>
            <person name="Li W."/>
            <person name="Chen H.Y."/>
            <person name="Chen S.E."/>
            <person name="Zhou L.G."/>
            <person name="Ni X.B."/>
            <person name="Tian J.H."/>
            <person name="Sheng Y."/>
            <person name="Liu T."/>
            <person name="Pan Y.S."/>
            <person name="Xia L.Y."/>
            <person name="Li J."/>
            <person name="Zhao F."/>
            <person name="Cao W.C."/>
        </authorList>
    </citation>
    <scope>NUCLEOTIDE SEQUENCE [LARGE SCALE GENOMIC DNA]</scope>
    <source>
        <strain evidence="1">Iper-2018</strain>
    </source>
</reference>
<dbReference type="EMBL" id="JABSTQ010009674">
    <property type="protein sequence ID" value="KAG0426907.1"/>
    <property type="molecule type" value="Genomic_DNA"/>
</dbReference>
<comment type="caution">
    <text evidence="1">The sequence shown here is derived from an EMBL/GenBank/DDBJ whole genome shotgun (WGS) entry which is preliminary data.</text>
</comment>